<reference evidence="1 2" key="1">
    <citation type="submission" date="2018-01" db="EMBL/GenBank/DDBJ databases">
        <title>G. obscuriglobus.</title>
        <authorList>
            <person name="Franke J."/>
            <person name="Blomberg W."/>
            <person name="Selmecki A."/>
        </authorList>
    </citation>
    <scope>NUCLEOTIDE SEQUENCE [LARGE SCALE GENOMIC DNA]</scope>
    <source>
        <strain evidence="1 2">DSM 5831</strain>
    </source>
</reference>
<accession>A0A2Z3GVH6</accession>
<keyword evidence="2" id="KW-1185">Reference proteome</keyword>
<dbReference type="Proteomes" id="UP000245802">
    <property type="component" value="Chromosome"/>
</dbReference>
<dbReference type="AlphaFoldDB" id="A0A2Z3GVH6"/>
<evidence type="ECO:0000313" key="1">
    <source>
        <dbReference type="EMBL" id="AWM37308.1"/>
    </source>
</evidence>
<dbReference type="OrthoDB" id="288558at2"/>
<sequence>MSFDQAAEIPPGWYRVALTPAPTPTSGPASLFPTKLARPDMSGIEREVKPGKEHIFEFVVEVPKE</sequence>
<protein>
    <submittedName>
        <fullName evidence="1">Uncharacterized protein</fullName>
    </submittedName>
</protein>
<dbReference type="RefSeq" id="WP_029600972.1">
    <property type="nucleotide sequence ID" value="NZ_CP025958.1"/>
</dbReference>
<proteinExistence type="predicted"/>
<evidence type="ECO:0000313" key="2">
    <source>
        <dbReference type="Proteomes" id="UP000245802"/>
    </source>
</evidence>
<gene>
    <name evidence="1" type="ORF">C1280_09905</name>
</gene>
<dbReference type="EMBL" id="CP025958">
    <property type="protein sequence ID" value="AWM37308.1"/>
    <property type="molecule type" value="Genomic_DNA"/>
</dbReference>
<organism evidence="1 2">
    <name type="scientific">Gemmata obscuriglobus</name>
    <dbReference type="NCBI Taxonomy" id="114"/>
    <lineage>
        <taxon>Bacteria</taxon>
        <taxon>Pseudomonadati</taxon>
        <taxon>Planctomycetota</taxon>
        <taxon>Planctomycetia</taxon>
        <taxon>Gemmatales</taxon>
        <taxon>Gemmataceae</taxon>
        <taxon>Gemmata</taxon>
    </lineage>
</organism>
<dbReference type="KEGG" id="gog:C1280_09905"/>
<name>A0A2Z3GVH6_9BACT</name>